<dbReference type="InterPro" id="IPR003663">
    <property type="entry name" value="Sugar/inositol_transpt"/>
</dbReference>
<keyword evidence="6 8" id="KW-0472">Membrane</keyword>
<evidence type="ECO:0000256" key="2">
    <source>
        <dbReference type="ARBA" id="ARBA00010992"/>
    </source>
</evidence>
<dbReference type="GO" id="GO:1904659">
    <property type="term" value="P:D-glucose transmembrane transport"/>
    <property type="evidence" value="ECO:0007669"/>
    <property type="project" value="TreeGrafter"/>
</dbReference>
<dbReference type="PANTHER" id="PTHR48023">
    <property type="entry name" value="D-XYLOSE-PROTON SYMPORTER-LIKE 2"/>
    <property type="match status" value="1"/>
</dbReference>
<dbReference type="HOGENOM" id="CLU_001265_30_5_6"/>
<feature type="transmembrane region" description="Helical" evidence="8">
    <location>
        <begin position="174"/>
        <end position="193"/>
    </location>
</feature>
<comment type="similarity">
    <text evidence="2 7">Belongs to the major facilitator superfamily. Sugar transporter (TC 2.A.1.1) family.</text>
</comment>
<dbReference type="InterPro" id="IPR050820">
    <property type="entry name" value="MFS_Sugar_Transporter"/>
</dbReference>
<feature type="transmembrane region" description="Helical" evidence="8">
    <location>
        <begin position="319"/>
        <end position="339"/>
    </location>
</feature>
<feature type="transmembrane region" description="Helical" evidence="8">
    <location>
        <begin position="351"/>
        <end position="375"/>
    </location>
</feature>
<dbReference type="PANTHER" id="PTHR48023:SF4">
    <property type="entry name" value="D-XYLOSE-PROTON SYMPORTER-LIKE 2"/>
    <property type="match status" value="1"/>
</dbReference>
<dbReference type="InterPro" id="IPR005829">
    <property type="entry name" value="Sugar_transporter_CS"/>
</dbReference>
<evidence type="ECO:0000256" key="4">
    <source>
        <dbReference type="ARBA" id="ARBA00022692"/>
    </source>
</evidence>
<dbReference type="NCBIfam" id="TIGR00879">
    <property type="entry name" value="SP"/>
    <property type="match status" value="1"/>
</dbReference>
<feature type="transmembrane region" description="Helical" evidence="8">
    <location>
        <begin position="252"/>
        <end position="275"/>
    </location>
</feature>
<dbReference type="Gene3D" id="1.20.1250.20">
    <property type="entry name" value="MFS general substrate transporter like domains"/>
    <property type="match status" value="1"/>
</dbReference>
<evidence type="ECO:0000259" key="9">
    <source>
        <dbReference type="PROSITE" id="PS50850"/>
    </source>
</evidence>
<evidence type="ECO:0000313" key="11">
    <source>
        <dbReference type="Proteomes" id="UP000008555"/>
    </source>
</evidence>
<feature type="transmembrane region" description="Helical" evidence="8">
    <location>
        <begin position="290"/>
        <end position="312"/>
    </location>
</feature>
<dbReference type="FunFam" id="1.20.1250.20:FF:000118">
    <property type="entry name" value="D-xylose-proton symporter-like 3, chloroplastic"/>
    <property type="match status" value="1"/>
</dbReference>
<accession>A9KGL9</accession>
<dbReference type="GO" id="GO:0005737">
    <property type="term" value="C:cytoplasm"/>
    <property type="evidence" value="ECO:0007669"/>
    <property type="project" value="UniProtKB-ARBA"/>
</dbReference>
<gene>
    <name evidence="10" type="primary">xylT</name>
    <name evidence="10" type="ordered locus">CBUD_1731</name>
</gene>
<feature type="transmembrane region" description="Helical" evidence="8">
    <location>
        <begin position="111"/>
        <end position="132"/>
    </location>
</feature>
<name>A9KGL9_COXBN</name>
<evidence type="ECO:0000256" key="8">
    <source>
        <dbReference type="SAM" id="Phobius"/>
    </source>
</evidence>
<dbReference type="EMBL" id="CP000733">
    <property type="protein sequence ID" value="ABS76630.1"/>
    <property type="molecule type" value="Genomic_DNA"/>
</dbReference>
<dbReference type="PRINTS" id="PR00171">
    <property type="entry name" value="SUGRTRNSPORT"/>
</dbReference>
<feature type="domain" description="Major facilitator superfamily (MFS) profile" evidence="9">
    <location>
        <begin position="20"/>
        <end position="441"/>
    </location>
</feature>
<dbReference type="PROSITE" id="PS00217">
    <property type="entry name" value="SUGAR_TRANSPORT_2"/>
    <property type="match status" value="1"/>
</dbReference>
<feature type="transmembrane region" description="Helical" evidence="8">
    <location>
        <begin position="16"/>
        <end position="45"/>
    </location>
</feature>
<proteinExistence type="inferred from homology"/>
<dbReference type="AlphaFoldDB" id="A9KGL9"/>
<evidence type="ECO:0000256" key="3">
    <source>
        <dbReference type="ARBA" id="ARBA00022448"/>
    </source>
</evidence>
<dbReference type="GO" id="GO:0016020">
    <property type="term" value="C:membrane"/>
    <property type="evidence" value="ECO:0007669"/>
    <property type="project" value="UniProtKB-SubCell"/>
</dbReference>
<dbReference type="GO" id="GO:0022857">
    <property type="term" value="F:transmembrane transporter activity"/>
    <property type="evidence" value="ECO:0007669"/>
    <property type="project" value="InterPro"/>
</dbReference>
<evidence type="ECO:0000256" key="6">
    <source>
        <dbReference type="ARBA" id="ARBA00023136"/>
    </source>
</evidence>
<feature type="transmembrane region" description="Helical" evidence="8">
    <location>
        <begin position="86"/>
        <end position="105"/>
    </location>
</feature>
<dbReference type="SUPFAM" id="SSF103473">
    <property type="entry name" value="MFS general substrate transporter"/>
    <property type="match status" value="1"/>
</dbReference>
<dbReference type="PROSITE" id="PS50850">
    <property type="entry name" value="MFS"/>
    <property type="match status" value="1"/>
</dbReference>
<feature type="transmembrane region" description="Helical" evidence="8">
    <location>
        <begin position="396"/>
        <end position="413"/>
    </location>
</feature>
<dbReference type="InterPro" id="IPR020846">
    <property type="entry name" value="MFS_dom"/>
</dbReference>
<organism evidence="10 11">
    <name type="scientific">Coxiella burnetii (strain Dugway 5J108-111)</name>
    <dbReference type="NCBI Taxonomy" id="434922"/>
    <lineage>
        <taxon>Bacteria</taxon>
        <taxon>Pseudomonadati</taxon>
        <taxon>Pseudomonadota</taxon>
        <taxon>Gammaproteobacteria</taxon>
        <taxon>Legionellales</taxon>
        <taxon>Coxiellaceae</taxon>
        <taxon>Coxiella</taxon>
    </lineage>
</organism>
<dbReference type="KEGG" id="cbd:CBUD_1731"/>
<dbReference type="InterPro" id="IPR036259">
    <property type="entry name" value="MFS_trans_sf"/>
</dbReference>
<feature type="transmembrane region" description="Helical" evidence="8">
    <location>
        <begin position="57"/>
        <end position="74"/>
    </location>
</feature>
<keyword evidence="4 8" id="KW-0812">Transmembrane</keyword>
<protein>
    <submittedName>
        <fullName evidence="10">D-xylose-proton symporter</fullName>
    </submittedName>
</protein>
<sequence>MNSTDQYVLPAKKSHFYWVIAFIAAFAGILFGYDTGVISGAILFISQEFHLSAQMNGFVVSAVLFGAFLGALFSGHLADYIGRKRLLIIDALIFIVGTAISSMTVSISWLVIGRIIVGIAIGIASYSAPLYISEISPPHRRGALVSLNQLAVTIGIFLSYVVDYYFARHDAWRSMFAAGVIPAALLLLGMIVLPYSPRWIFSRGHEEKALWILRKLRGHGPHAEQELEHIRASLQQQKGDWRTLFSKIIRPTLFIAIGLAVFQQVTGINTVLYYAPTILKMTGFQASQTAILATMGIGAVLVIITIISLPLIDSLGRRPLLFIGVGAMTVSLLVLSWSFKVHGHMDYMRWIAFGSLLVFISGFSISLGPIMWLMFSEIFPLRVRGLGASIGACTNWASNWLVTITFLTLIEYLGPSGTFFIYFIISVITLIFIYTSVPETKGVTLEQIEENLYAGKDMRYLGK</sequence>
<evidence type="ECO:0000256" key="1">
    <source>
        <dbReference type="ARBA" id="ARBA00004141"/>
    </source>
</evidence>
<keyword evidence="3 7" id="KW-0813">Transport</keyword>
<evidence type="ECO:0000256" key="5">
    <source>
        <dbReference type="ARBA" id="ARBA00022989"/>
    </source>
</evidence>
<feature type="transmembrane region" description="Helical" evidence="8">
    <location>
        <begin position="419"/>
        <end position="437"/>
    </location>
</feature>
<feature type="transmembrane region" description="Helical" evidence="8">
    <location>
        <begin position="144"/>
        <end position="162"/>
    </location>
</feature>
<keyword evidence="5 8" id="KW-1133">Transmembrane helix</keyword>
<dbReference type="Proteomes" id="UP000008555">
    <property type="component" value="Chromosome"/>
</dbReference>
<reference evidence="10 11" key="1">
    <citation type="journal article" date="2009" name="Infect. Immun.">
        <title>Comparative genomics reveal extensive transposon-mediated genomic plasticity and diversity among potential effector proteins within the genus Coxiella.</title>
        <authorList>
            <person name="Beare P.A."/>
            <person name="Unsworth N."/>
            <person name="Andoh M."/>
            <person name="Voth D.E."/>
            <person name="Omsland A."/>
            <person name="Gilk S.D."/>
            <person name="Williams K.P."/>
            <person name="Sobral B.W."/>
            <person name="Kupko J.J.III."/>
            <person name="Porcella S.F."/>
            <person name="Samuel J.E."/>
            <person name="Heinzen R.A."/>
        </authorList>
    </citation>
    <scope>NUCLEOTIDE SEQUENCE [LARGE SCALE GENOMIC DNA]</scope>
    <source>
        <strain evidence="10 11">Dugway 5J108-111</strain>
    </source>
</reference>
<dbReference type="Pfam" id="PF00083">
    <property type="entry name" value="Sugar_tr"/>
    <property type="match status" value="1"/>
</dbReference>
<evidence type="ECO:0000256" key="7">
    <source>
        <dbReference type="RuleBase" id="RU003346"/>
    </source>
</evidence>
<evidence type="ECO:0000313" key="10">
    <source>
        <dbReference type="EMBL" id="ABS76630.1"/>
    </source>
</evidence>
<dbReference type="RefSeq" id="WP_011997243.1">
    <property type="nucleotide sequence ID" value="NC_009727.1"/>
</dbReference>
<dbReference type="InterPro" id="IPR005828">
    <property type="entry name" value="MFS_sugar_transport-like"/>
</dbReference>
<comment type="subcellular location">
    <subcellularLocation>
        <location evidence="1">Membrane</location>
        <topology evidence="1">Multi-pass membrane protein</topology>
    </subcellularLocation>
</comment>
<dbReference type="PROSITE" id="PS00216">
    <property type="entry name" value="SUGAR_TRANSPORT_1"/>
    <property type="match status" value="1"/>
</dbReference>